<dbReference type="InterPro" id="IPR047216">
    <property type="entry name" value="Endonuclease_DUF559_bact"/>
</dbReference>
<evidence type="ECO:0000256" key="1">
    <source>
        <dbReference type="SAM" id="MobiDB-lite"/>
    </source>
</evidence>
<dbReference type="GO" id="GO:0004519">
    <property type="term" value="F:endonuclease activity"/>
    <property type="evidence" value="ECO:0007669"/>
    <property type="project" value="UniProtKB-KW"/>
</dbReference>
<evidence type="ECO:0000259" key="2">
    <source>
        <dbReference type="Pfam" id="PF04480"/>
    </source>
</evidence>
<accession>A0A7W7EIB1</accession>
<dbReference type="InterPro" id="IPR011335">
    <property type="entry name" value="Restrct_endonuc-II-like"/>
</dbReference>
<feature type="compositionally biased region" description="Basic residues" evidence="1">
    <location>
        <begin position="53"/>
        <end position="62"/>
    </location>
</feature>
<keyword evidence="3" id="KW-0255">Endonuclease</keyword>
<name>A0A7W7EIB1_9HYPH</name>
<gene>
    <name evidence="3" type="ORF">GGE60_000292</name>
</gene>
<dbReference type="PANTHER" id="PTHR38590">
    <property type="entry name" value="BLL0828 PROTEIN"/>
    <property type="match status" value="1"/>
</dbReference>
<dbReference type="EMBL" id="JACIIG010000001">
    <property type="protein sequence ID" value="MBB4566204.1"/>
    <property type="molecule type" value="Genomic_DNA"/>
</dbReference>
<organism evidence="3 4">
    <name type="scientific">Rhizobium leucaenae</name>
    <dbReference type="NCBI Taxonomy" id="29450"/>
    <lineage>
        <taxon>Bacteria</taxon>
        <taxon>Pseudomonadati</taxon>
        <taxon>Pseudomonadota</taxon>
        <taxon>Alphaproteobacteria</taxon>
        <taxon>Hyphomicrobiales</taxon>
        <taxon>Rhizobiaceae</taxon>
        <taxon>Rhizobium/Agrobacterium group</taxon>
        <taxon>Rhizobium</taxon>
    </lineage>
</organism>
<dbReference type="Proteomes" id="UP000543836">
    <property type="component" value="Unassembled WGS sequence"/>
</dbReference>
<dbReference type="CDD" id="cd01038">
    <property type="entry name" value="Endonuclease_DUF559"/>
    <property type="match status" value="1"/>
</dbReference>
<dbReference type="RefSeq" id="WP_245276511.1">
    <property type="nucleotide sequence ID" value="NZ_JACIIG010000001.1"/>
</dbReference>
<dbReference type="AlphaFoldDB" id="A0A7W7EIB1"/>
<reference evidence="3 4" key="1">
    <citation type="submission" date="2020-08" db="EMBL/GenBank/DDBJ databases">
        <title>Genomic Encyclopedia of Type Strains, Phase IV (KMG-V): Genome sequencing to study the core and pangenomes of soil and plant-associated prokaryotes.</title>
        <authorList>
            <person name="Whitman W."/>
        </authorList>
    </citation>
    <scope>NUCLEOTIDE SEQUENCE [LARGE SCALE GENOMIC DNA]</scope>
    <source>
        <strain evidence="3 4">SEMIA 492</strain>
    </source>
</reference>
<keyword evidence="3" id="KW-0540">Nuclease</keyword>
<sequence>MAFDSIFAILADKILFDIDAATRIPFSPRGEGGPKGRMRGTPRMPDNDDISKRRPGKTRQARRLRQIETEEEYRLWSDLRDRRLNGYKFARQIPLGSYVVDFLCREKLLIVEIDGFQHASSPSDIIRTRWLKARGYSVLRFWNHAITRERRAVLETILAALESRIFERDDILRFYPAIEPTGEISE</sequence>
<comment type="caution">
    <text evidence="3">The sequence shown here is derived from an EMBL/GenBank/DDBJ whole genome shotgun (WGS) entry which is preliminary data.</text>
</comment>
<dbReference type="Pfam" id="PF04480">
    <property type="entry name" value="DUF559"/>
    <property type="match status" value="1"/>
</dbReference>
<keyword evidence="3" id="KW-0378">Hydrolase</keyword>
<evidence type="ECO:0000313" key="4">
    <source>
        <dbReference type="Proteomes" id="UP000543836"/>
    </source>
</evidence>
<protein>
    <submittedName>
        <fullName evidence="3">Very-short-patch-repair endonuclease</fullName>
    </submittedName>
</protein>
<dbReference type="Gene3D" id="3.40.960.10">
    <property type="entry name" value="VSR Endonuclease"/>
    <property type="match status" value="1"/>
</dbReference>
<feature type="domain" description="DUF559" evidence="2">
    <location>
        <begin position="58"/>
        <end position="162"/>
    </location>
</feature>
<keyword evidence="4" id="KW-1185">Reference proteome</keyword>
<feature type="region of interest" description="Disordered" evidence="1">
    <location>
        <begin position="26"/>
        <end position="62"/>
    </location>
</feature>
<proteinExistence type="predicted"/>
<dbReference type="PANTHER" id="PTHR38590:SF1">
    <property type="entry name" value="BLL0828 PROTEIN"/>
    <property type="match status" value="1"/>
</dbReference>
<evidence type="ECO:0000313" key="3">
    <source>
        <dbReference type="EMBL" id="MBB4566204.1"/>
    </source>
</evidence>
<dbReference type="InterPro" id="IPR007569">
    <property type="entry name" value="DUF559"/>
</dbReference>
<dbReference type="SUPFAM" id="SSF52980">
    <property type="entry name" value="Restriction endonuclease-like"/>
    <property type="match status" value="1"/>
</dbReference>